<dbReference type="Proteomes" id="UP000464675">
    <property type="component" value="Chromosome"/>
</dbReference>
<name>A0A6P1T6W0_9GAMM</name>
<dbReference type="AlphaFoldDB" id="A0A6P1T6W0"/>
<dbReference type="EMBL" id="CP047491">
    <property type="protein sequence ID" value="QHQ37541.1"/>
    <property type="molecule type" value="Genomic_DNA"/>
</dbReference>
<dbReference type="OrthoDB" id="6321207at2"/>
<dbReference type="PROSITE" id="PS51257">
    <property type="entry name" value="PROKAR_LIPOPROTEIN"/>
    <property type="match status" value="1"/>
</dbReference>
<reference evidence="2 3" key="1">
    <citation type="submission" date="2020-01" db="EMBL/GenBank/DDBJ databases">
        <title>The possibility of degradation of plastic by Microbulbifer hydrolyticus IRE-31.</title>
        <authorList>
            <person name="Liu L."/>
        </authorList>
    </citation>
    <scope>NUCLEOTIDE SEQUENCE [LARGE SCALE GENOMIC DNA]</scope>
    <source>
        <strain evidence="2 3">IRE-31</strain>
    </source>
</reference>
<dbReference type="Proteomes" id="UP000563601">
    <property type="component" value="Unassembled WGS sequence"/>
</dbReference>
<accession>A0A6P1T6W0</accession>
<protein>
    <recommendedName>
        <fullName evidence="5">Lipoprotein</fullName>
    </recommendedName>
</protein>
<evidence type="ECO:0008006" key="5">
    <source>
        <dbReference type="Google" id="ProtNLM"/>
    </source>
</evidence>
<gene>
    <name evidence="2" type="ORF">GTQ55_00160</name>
    <name evidence="1" type="ORF">HNQ53_001949</name>
</gene>
<proteinExistence type="predicted"/>
<evidence type="ECO:0000313" key="1">
    <source>
        <dbReference type="EMBL" id="MBB5211731.1"/>
    </source>
</evidence>
<organism evidence="1 4">
    <name type="scientific">Microbulbifer hydrolyticus</name>
    <dbReference type="NCBI Taxonomy" id="48074"/>
    <lineage>
        <taxon>Bacteria</taxon>
        <taxon>Pseudomonadati</taxon>
        <taxon>Pseudomonadota</taxon>
        <taxon>Gammaproteobacteria</taxon>
        <taxon>Cellvibrionales</taxon>
        <taxon>Microbulbiferaceae</taxon>
        <taxon>Microbulbifer</taxon>
    </lineage>
</organism>
<dbReference type="EMBL" id="JACHHR010000002">
    <property type="protein sequence ID" value="MBB5211731.1"/>
    <property type="molecule type" value="Genomic_DNA"/>
</dbReference>
<keyword evidence="3" id="KW-1185">Reference proteome</keyword>
<evidence type="ECO:0000313" key="4">
    <source>
        <dbReference type="Proteomes" id="UP000563601"/>
    </source>
</evidence>
<reference evidence="1 4" key="2">
    <citation type="submission" date="2020-08" db="EMBL/GenBank/DDBJ databases">
        <title>Genomic Encyclopedia of Type Strains, Phase IV (KMG-IV): sequencing the most valuable type-strain genomes for metagenomic binning, comparative biology and taxonomic classification.</title>
        <authorList>
            <person name="Goeker M."/>
        </authorList>
    </citation>
    <scope>NUCLEOTIDE SEQUENCE [LARGE SCALE GENOMIC DNA]</scope>
    <source>
        <strain evidence="1 4">DSM 11525</strain>
    </source>
</reference>
<evidence type="ECO:0000313" key="2">
    <source>
        <dbReference type="EMBL" id="QHQ37541.1"/>
    </source>
</evidence>
<dbReference type="RefSeq" id="WP_161856880.1">
    <property type="nucleotide sequence ID" value="NZ_CP047491.1"/>
</dbReference>
<sequence length="224" mass="25616">MQKIIAAILCLSLASCASIRPENATNYESQLQYPDETGNFVMINKKVFDEPMLGILLEYTNKQYTRDNIDVYVYPIASFDWSDAEETLNGEMQRVLAEIDQAIEYGHYQNRGPEVTEPYAFSQGGKQFSGLKSSFELTDKNGIKYYSNAYVFLDKDKYLKFRTSFNSIDTVPWNGDEAVNELLPAIEVPGESEYMAGLRAEHKKRFTQHIMKLLLQAAQENPEE</sequence>
<evidence type="ECO:0000313" key="3">
    <source>
        <dbReference type="Proteomes" id="UP000464675"/>
    </source>
</evidence>